<dbReference type="EMBL" id="LAZR01019776">
    <property type="protein sequence ID" value="KKL91277.1"/>
    <property type="molecule type" value="Genomic_DNA"/>
</dbReference>
<dbReference type="AlphaFoldDB" id="A0A0F9IW44"/>
<sequence length="69" mass="8200">MKILDLLYEVDELSCEYCGERELETKKEVETGECYKCAQERFQSERGSQFDGAREEDNEYVECWVDDND</sequence>
<organism evidence="1">
    <name type="scientific">marine sediment metagenome</name>
    <dbReference type="NCBI Taxonomy" id="412755"/>
    <lineage>
        <taxon>unclassified sequences</taxon>
        <taxon>metagenomes</taxon>
        <taxon>ecological metagenomes</taxon>
    </lineage>
</organism>
<gene>
    <name evidence="1" type="ORF">LCGC14_1896330</name>
</gene>
<accession>A0A0F9IW44</accession>
<name>A0A0F9IW44_9ZZZZ</name>
<protein>
    <submittedName>
        <fullName evidence="1">Uncharacterized protein</fullName>
    </submittedName>
</protein>
<evidence type="ECO:0000313" key="1">
    <source>
        <dbReference type="EMBL" id="KKL91277.1"/>
    </source>
</evidence>
<comment type="caution">
    <text evidence="1">The sequence shown here is derived from an EMBL/GenBank/DDBJ whole genome shotgun (WGS) entry which is preliminary data.</text>
</comment>
<reference evidence="1" key="1">
    <citation type="journal article" date="2015" name="Nature">
        <title>Complex archaea that bridge the gap between prokaryotes and eukaryotes.</title>
        <authorList>
            <person name="Spang A."/>
            <person name="Saw J.H."/>
            <person name="Jorgensen S.L."/>
            <person name="Zaremba-Niedzwiedzka K."/>
            <person name="Martijn J."/>
            <person name="Lind A.E."/>
            <person name="van Eijk R."/>
            <person name="Schleper C."/>
            <person name="Guy L."/>
            <person name="Ettema T.J."/>
        </authorList>
    </citation>
    <scope>NUCLEOTIDE SEQUENCE</scope>
</reference>
<feature type="non-terminal residue" evidence="1">
    <location>
        <position position="69"/>
    </location>
</feature>
<proteinExistence type="predicted"/>